<accession>A0A915IQJ4</accession>
<organism evidence="6 7">
    <name type="scientific">Romanomermis culicivorax</name>
    <name type="common">Nematode worm</name>
    <dbReference type="NCBI Taxonomy" id="13658"/>
    <lineage>
        <taxon>Eukaryota</taxon>
        <taxon>Metazoa</taxon>
        <taxon>Ecdysozoa</taxon>
        <taxon>Nematoda</taxon>
        <taxon>Enoplea</taxon>
        <taxon>Dorylaimia</taxon>
        <taxon>Mermithida</taxon>
        <taxon>Mermithoidea</taxon>
        <taxon>Mermithidae</taxon>
        <taxon>Romanomermis</taxon>
    </lineage>
</organism>
<dbReference type="InterPro" id="IPR015943">
    <property type="entry name" value="WD40/YVTN_repeat-like_dom_sf"/>
</dbReference>
<keyword evidence="6" id="KW-1185">Reference proteome</keyword>
<dbReference type="PROSITE" id="PS00678">
    <property type="entry name" value="WD_REPEATS_1"/>
    <property type="match status" value="1"/>
</dbReference>
<feature type="domain" description="BEACH" evidence="5">
    <location>
        <begin position="1"/>
        <end position="116"/>
    </location>
</feature>
<reference evidence="7" key="1">
    <citation type="submission" date="2022-11" db="UniProtKB">
        <authorList>
            <consortium name="WormBaseParasite"/>
        </authorList>
    </citation>
    <scope>IDENTIFICATION</scope>
</reference>
<dbReference type="InterPro" id="IPR051944">
    <property type="entry name" value="BEACH_domain_protein"/>
</dbReference>
<dbReference type="AlphaFoldDB" id="A0A915IQJ4"/>
<dbReference type="InterPro" id="IPR036372">
    <property type="entry name" value="BEACH_dom_sf"/>
</dbReference>
<evidence type="ECO:0000256" key="2">
    <source>
        <dbReference type="ARBA" id="ARBA00022737"/>
    </source>
</evidence>
<dbReference type="PROSITE" id="PS50197">
    <property type="entry name" value="BEACH"/>
    <property type="match status" value="1"/>
</dbReference>
<keyword evidence="1 3" id="KW-0853">WD repeat</keyword>
<dbReference type="Gene3D" id="1.10.1540.10">
    <property type="entry name" value="BEACH domain"/>
    <property type="match status" value="1"/>
</dbReference>
<dbReference type="WBParaSite" id="nRc.2.0.1.t16081-RA">
    <property type="protein sequence ID" value="nRc.2.0.1.t16081-RA"/>
    <property type="gene ID" value="nRc.2.0.1.g16081"/>
</dbReference>
<dbReference type="PANTHER" id="PTHR46108">
    <property type="entry name" value="BLUE CHEESE"/>
    <property type="match status" value="1"/>
</dbReference>
<dbReference type="Pfam" id="PF02138">
    <property type="entry name" value="Beach"/>
    <property type="match status" value="1"/>
</dbReference>
<feature type="region of interest" description="Disordered" evidence="4">
    <location>
        <begin position="625"/>
        <end position="656"/>
    </location>
</feature>
<evidence type="ECO:0000259" key="5">
    <source>
        <dbReference type="PROSITE" id="PS50197"/>
    </source>
</evidence>
<feature type="repeat" description="WD" evidence="3">
    <location>
        <begin position="260"/>
        <end position="301"/>
    </location>
</feature>
<feature type="compositionally biased region" description="Basic and acidic residues" evidence="4">
    <location>
        <begin position="480"/>
        <end position="494"/>
    </location>
</feature>
<dbReference type="InterPro" id="IPR020472">
    <property type="entry name" value="WD40_PAC1"/>
</dbReference>
<evidence type="ECO:0000256" key="1">
    <source>
        <dbReference type="ARBA" id="ARBA00022574"/>
    </source>
</evidence>
<dbReference type="SUPFAM" id="SSF81837">
    <property type="entry name" value="BEACH domain"/>
    <property type="match status" value="1"/>
</dbReference>
<dbReference type="InterPro" id="IPR001680">
    <property type="entry name" value="WD40_rpt"/>
</dbReference>
<dbReference type="InterPro" id="IPR000409">
    <property type="entry name" value="BEACH_dom"/>
</dbReference>
<sequence>NHFDLGIKQSGVQLNDAILPKWARNDPREFIRLHREALESDFVSLHLNEWIDLIFGYKQQGQSAIESCNLFHHLFYEGNVDFESIEDPLTRNATIGFINNFGQIPTQLFKKPHPQKKIRVLDSSLPTQGVTTEKLFFHCLEHLKPPMMTAKELRGPVGSITQNDKGNLCCVEQNKALMPPNNSKYFSWGYADNSVRMGSLENEKSLCVYEMTGCGEVACAFCPSSRTIITGSTSTVVVVWEIIPNPIKATSWTFKFRKALYGHTEQISCVYASANYGILISGSRDATCIVWDLSNLQFIRQLCPDQGPISAVCISEATGDIAVACSTYLFIYSINGTLLASVNTASSPKVDGKQNILCIAFSTLNEWDPQHVILTGSNDGVVRMWSLDFVQVPADAEALDVNGTSSSRKDSPLFKRAPTQMSNVSTAAGDLVPMVDPLKSLDDEFYEGCPDSKLLPTDKEIDVDDLRRRLADENLIGSSDDERPRSTTDHDRPTPKFCVGSVSNSSAGPDSGLGTPHARIESEINETVPKDSFYTGISPLTPTFESRFTDLSNLINNESSSSCTISARSEQLAKRDSSESFVLSNKDGLTTVKTPNKLRKGFKWQRQLVFRYKLTMYTSFERKDNNAPAAADRWDRERGGQWSVGETGREQKPTEK</sequence>
<dbReference type="InterPro" id="IPR019775">
    <property type="entry name" value="WD40_repeat_CS"/>
</dbReference>
<proteinExistence type="predicted"/>
<feature type="region of interest" description="Disordered" evidence="4">
    <location>
        <begin position="474"/>
        <end position="517"/>
    </location>
</feature>
<dbReference type="SMART" id="SM00320">
    <property type="entry name" value="WD40"/>
    <property type="match status" value="4"/>
</dbReference>
<dbReference type="SMART" id="SM01026">
    <property type="entry name" value="Beach"/>
    <property type="match status" value="1"/>
</dbReference>
<dbReference type="PROSITE" id="PS50082">
    <property type="entry name" value="WD_REPEATS_2"/>
    <property type="match status" value="1"/>
</dbReference>
<dbReference type="PANTHER" id="PTHR46108:SF4">
    <property type="entry name" value="BLUE CHEESE"/>
    <property type="match status" value="1"/>
</dbReference>
<dbReference type="PRINTS" id="PR00320">
    <property type="entry name" value="GPROTEINBRPT"/>
</dbReference>
<dbReference type="Proteomes" id="UP000887565">
    <property type="component" value="Unplaced"/>
</dbReference>
<evidence type="ECO:0000313" key="7">
    <source>
        <dbReference type="WBParaSite" id="nRc.2.0.1.t16081-RA"/>
    </source>
</evidence>
<evidence type="ECO:0000256" key="4">
    <source>
        <dbReference type="SAM" id="MobiDB-lite"/>
    </source>
</evidence>
<dbReference type="OMA" id="QNILCIA"/>
<dbReference type="PROSITE" id="PS50294">
    <property type="entry name" value="WD_REPEATS_REGION"/>
    <property type="match status" value="1"/>
</dbReference>
<evidence type="ECO:0000256" key="3">
    <source>
        <dbReference type="PROSITE-ProRule" id="PRU00221"/>
    </source>
</evidence>
<name>A0A915IQJ4_ROMCU</name>
<dbReference type="Gene3D" id="2.130.10.10">
    <property type="entry name" value="YVTN repeat-like/Quinoprotein amine dehydrogenase"/>
    <property type="match status" value="1"/>
</dbReference>
<dbReference type="Pfam" id="PF00400">
    <property type="entry name" value="WD40"/>
    <property type="match status" value="3"/>
</dbReference>
<dbReference type="SUPFAM" id="SSF50978">
    <property type="entry name" value="WD40 repeat-like"/>
    <property type="match status" value="1"/>
</dbReference>
<keyword evidence="2" id="KW-0677">Repeat</keyword>
<dbReference type="InterPro" id="IPR036322">
    <property type="entry name" value="WD40_repeat_dom_sf"/>
</dbReference>
<feature type="compositionally biased region" description="Basic and acidic residues" evidence="4">
    <location>
        <begin position="647"/>
        <end position="656"/>
    </location>
</feature>
<evidence type="ECO:0000313" key="6">
    <source>
        <dbReference type="Proteomes" id="UP000887565"/>
    </source>
</evidence>
<protein>
    <submittedName>
        <fullName evidence="7">BEACH domain-containing protein</fullName>
    </submittedName>
</protein>